<protein>
    <submittedName>
        <fullName evidence="1">Uncharacterized protein</fullName>
    </submittedName>
</protein>
<dbReference type="Proteomes" id="UP000182658">
    <property type="component" value="Unassembled WGS sequence"/>
</dbReference>
<gene>
    <name evidence="1" type="ORF">CONLIGDRAFT_685887</name>
</gene>
<proteinExistence type="predicted"/>
<dbReference type="InParanoid" id="A0A1J7J9Q9"/>
<evidence type="ECO:0000313" key="1">
    <source>
        <dbReference type="EMBL" id="OIW24266.1"/>
    </source>
</evidence>
<reference evidence="1 2" key="1">
    <citation type="submission" date="2016-10" db="EMBL/GenBank/DDBJ databases">
        <title>Draft genome sequence of Coniochaeta ligniaria NRRL30616, a lignocellulolytic fungus for bioabatement of inhibitors in plant biomass hydrolysates.</title>
        <authorList>
            <consortium name="DOE Joint Genome Institute"/>
            <person name="Jimenez D.J."/>
            <person name="Hector R.E."/>
            <person name="Riley R."/>
            <person name="Sun H."/>
            <person name="Grigoriev I.V."/>
            <person name="Van Elsas J.D."/>
            <person name="Nichols N.N."/>
        </authorList>
    </citation>
    <scope>NUCLEOTIDE SEQUENCE [LARGE SCALE GENOMIC DNA]</scope>
    <source>
        <strain evidence="1 2">NRRL 30616</strain>
    </source>
</reference>
<sequence length="128" mass="14343">MLRHAFPIAIELSTFSDHGLLPTPNEKGRSIRNINKNIANPSKTESLIASHPEKSLDELVSAQIINADQKAQQQTQYLKVDQEYRGFLTSEKAAFEKSFTEKLEKDHEAALVQIKDQAHKNLCQGPSS</sequence>
<evidence type="ECO:0000313" key="2">
    <source>
        <dbReference type="Proteomes" id="UP000182658"/>
    </source>
</evidence>
<dbReference type="EMBL" id="KV875104">
    <property type="protein sequence ID" value="OIW24266.1"/>
    <property type="molecule type" value="Genomic_DNA"/>
</dbReference>
<organism evidence="1 2">
    <name type="scientific">Coniochaeta ligniaria NRRL 30616</name>
    <dbReference type="NCBI Taxonomy" id="1408157"/>
    <lineage>
        <taxon>Eukaryota</taxon>
        <taxon>Fungi</taxon>
        <taxon>Dikarya</taxon>
        <taxon>Ascomycota</taxon>
        <taxon>Pezizomycotina</taxon>
        <taxon>Sordariomycetes</taxon>
        <taxon>Sordariomycetidae</taxon>
        <taxon>Coniochaetales</taxon>
        <taxon>Coniochaetaceae</taxon>
        <taxon>Coniochaeta</taxon>
    </lineage>
</organism>
<dbReference type="OrthoDB" id="5399559at2759"/>
<keyword evidence="2" id="KW-1185">Reference proteome</keyword>
<dbReference type="AlphaFoldDB" id="A0A1J7J9Q9"/>
<name>A0A1J7J9Q9_9PEZI</name>
<dbReference type="STRING" id="1408157.A0A1J7J9Q9"/>
<accession>A0A1J7J9Q9</accession>